<dbReference type="RefSeq" id="WP_124874079.1">
    <property type="nucleotide sequence ID" value="NZ_RQJO01000008.1"/>
</dbReference>
<proteinExistence type="predicted"/>
<evidence type="ECO:0000313" key="1">
    <source>
        <dbReference type="EMBL" id="RRB03895.1"/>
    </source>
</evidence>
<reference evidence="1 2" key="1">
    <citation type="submission" date="2018-11" db="EMBL/GenBank/DDBJ databases">
        <authorList>
            <person name="Zhou Z."/>
            <person name="Wang G."/>
        </authorList>
    </citation>
    <scope>NUCLEOTIDE SEQUENCE [LARGE SCALE GENOMIC DNA]</scope>
    <source>
        <strain evidence="1 2">KCTC52004</strain>
    </source>
</reference>
<dbReference type="EMBL" id="RQJO01000008">
    <property type="protein sequence ID" value="RRB03895.1"/>
    <property type="molecule type" value="Genomic_DNA"/>
</dbReference>
<gene>
    <name evidence="1" type="ORF">EHT25_10190</name>
</gene>
<name>A0A3P1BS17_9BACT</name>
<protein>
    <submittedName>
        <fullName evidence="1">Uncharacterized protein</fullName>
    </submittedName>
</protein>
<organism evidence="1 2">
    <name type="scientific">Larkinella rosea</name>
    <dbReference type="NCBI Taxonomy" id="2025312"/>
    <lineage>
        <taxon>Bacteria</taxon>
        <taxon>Pseudomonadati</taxon>
        <taxon>Bacteroidota</taxon>
        <taxon>Cytophagia</taxon>
        <taxon>Cytophagales</taxon>
        <taxon>Spirosomataceae</taxon>
        <taxon>Larkinella</taxon>
    </lineage>
</organism>
<dbReference type="AlphaFoldDB" id="A0A3P1BS17"/>
<dbReference type="Proteomes" id="UP000271925">
    <property type="component" value="Unassembled WGS sequence"/>
</dbReference>
<comment type="caution">
    <text evidence="1">The sequence shown here is derived from an EMBL/GenBank/DDBJ whole genome shotgun (WGS) entry which is preliminary data.</text>
</comment>
<accession>A0A3P1BS17</accession>
<evidence type="ECO:0000313" key="2">
    <source>
        <dbReference type="Proteomes" id="UP000271925"/>
    </source>
</evidence>
<sequence>MSVAIAQQSAIYSGKGPDGNTYIITFKCYSPQYALAVLELGNSNNAMTPLFFAGKEKFLGSDAFKFSSSINPRDSDYIYILFTSIESIRFVANNGLNVELSHTYKPYVKLATPCLCMNPNQALITIKSSLEGMLKSNNYPSK</sequence>
<keyword evidence="2" id="KW-1185">Reference proteome</keyword>